<reference evidence="1" key="1">
    <citation type="submission" date="2019-11" db="UniProtKB">
        <authorList>
            <consortium name="WormBaseParasite"/>
        </authorList>
    </citation>
    <scope>IDENTIFICATION</scope>
</reference>
<name>A0A5K3EJG2_MESCO</name>
<protein>
    <submittedName>
        <fullName evidence="1">Uncharacterized protein</fullName>
    </submittedName>
</protein>
<dbReference type="AlphaFoldDB" id="A0A5K3EJG2"/>
<proteinExistence type="predicted"/>
<organism evidence="1">
    <name type="scientific">Mesocestoides corti</name>
    <name type="common">Flatworm</name>
    <dbReference type="NCBI Taxonomy" id="53468"/>
    <lineage>
        <taxon>Eukaryota</taxon>
        <taxon>Metazoa</taxon>
        <taxon>Spiralia</taxon>
        <taxon>Lophotrochozoa</taxon>
        <taxon>Platyhelminthes</taxon>
        <taxon>Cestoda</taxon>
        <taxon>Eucestoda</taxon>
        <taxon>Cyclophyllidea</taxon>
        <taxon>Mesocestoididae</taxon>
        <taxon>Mesocestoides</taxon>
    </lineage>
</organism>
<sequence>VVNCAYSHPLIRSLQPPTQDPPFRGRSPAARILNSPLIHTYIWIILTPKSRC</sequence>
<evidence type="ECO:0000313" key="1">
    <source>
        <dbReference type="WBParaSite" id="MCU_000619-RA"/>
    </source>
</evidence>
<accession>A0A5K3EJG2</accession>
<dbReference type="WBParaSite" id="MCU_000619-RA">
    <property type="protein sequence ID" value="MCU_000619-RA"/>
    <property type="gene ID" value="MCU_000619"/>
</dbReference>